<dbReference type="OrthoDB" id="9806388at2"/>
<dbReference type="RefSeq" id="WP_063673004.1">
    <property type="nucleotide sequence ID" value="NZ_CP014841.1"/>
</dbReference>
<feature type="domain" description="Peptidase M24" evidence="8">
    <location>
        <begin position="163"/>
        <end position="423"/>
    </location>
</feature>
<dbReference type="PANTHER" id="PTHR43226:SF8">
    <property type="entry name" value="XAA-PRO DIPEPTIDASE"/>
    <property type="match status" value="1"/>
</dbReference>
<sequence length="438" mass="47649">MTDLAPLYARHLATLRERADQALARGGFDHLLVAAGQPGTKFLDDNHYPYAVNPPFKHWVPLVDAPGSWIAYTPGAKPKLVFLQPRDYWHVVPEAPSGYWVEHFDIVTVRTAEEAIAQLPKHNAAVIAEACPPMEGVEANNPKAVLDYLHYYRAYKSPYELALMREASRTGARAHRAAERAFRAGESELGIHQAYLAAAGQTDAELPYSSIVGLNEHGAVLHYMALGRTRPAQSRSLLIDAGASASGYASDITRTHAATGHDDFQALIDAMDAVQQAQVASVKAGTDYAALHVQAHHQLARVLAEHGLVRMSPESAVESGVTRAFFPHGLGHSIGLQVHDVGGFARNDRGDTVPRPDGHPFLRMTRTLEPGMVVTIEPGLYFIDMLLEEVRQAPAGKDVDWAKVETLKPYGGIRIEDDVVCTDGAPENLTRDAFAALG</sequence>
<dbReference type="Gene3D" id="3.40.350.10">
    <property type="entry name" value="Creatinase/prolidase N-terminal domain"/>
    <property type="match status" value="1"/>
</dbReference>
<organism evidence="10 11">
    <name type="scientific">Dyella thiooxydans</name>
    <dbReference type="NCBI Taxonomy" id="445710"/>
    <lineage>
        <taxon>Bacteria</taxon>
        <taxon>Pseudomonadati</taxon>
        <taxon>Pseudomonadota</taxon>
        <taxon>Gammaproteobacteria</taxon>
        <taxon>Lysobacterales</taxon>
        <taxon>Rhodanobacteraceae</taxon>
        <taxon>Dyella</taxon>
    </lineage>
</organism>
<dbReference type="InterPro" id="IPR048819">
    <property type="entry name" value="PepQ_N"/>
</dbReference>
<dbReference type="GO" id="GO:0016795">
    <property type="term" value="F:phosphoric triester hydrolase activity"/>
    <property type="evidence" value="ECO:0007669"/>
    <property type="project" value="InterPro"/>
</dbReference>
<dbReference type="Pfam" id="PF21216">
    <property type="entry name" value="PepQ_N"/>
    <property type="match status" value="1"/>
</dbReference>
<evidence type="ECO:0000256" key="3">
    <source>
        <dbReference type="ARBA" id="ARBA00022801"/>
    </source>
</evidence>
<evidence type="ECO:0000259" key="8">
    <source>
        <dbReference type="Pfam" id="PF00557"/>
    </source>
</evidence>
<comment type="cofactor">
    <cofactor evidence="7">
        <name>Mn(2+)</name>
        <dbReference type="ChEBI" id="CHEBI:29035"/>
    </cofactor>
    <text evidence="7">Binds 2 manganese ions per subunit.</text>
</comment>
<dbReference type="PROSITE" id="PS00491">
    <property type="entry name" value="PROLINE_PEPTIDASE"/>
    <property type="match status" value="1"/>
</dbReference>
<keyword evidence="2 7" id="KW-0479">Metal-binding</keyword>
<dbReference type="STRING" id="445710.ATSB10_24230"/>
<feature type="binding site" evidence="7">
    <location>
        <position position="240"/>
    </location>
    <ligand>
        <name>Mn(2+)</name>
        <dbReference type="ChEBI" id="CHEBI:29035"/>
        <label>2</label>
    </ligand>
</feature>
<dbReference type="PATRIC" id="fig|445710.3.peg.2416"/>
<dbReference type="InterPro" id="IPR001131">
    <property type="entry name" value="Peptidase_M24B_aminopep-P_CS"/>
</dbReference>
<dbReference type="Pfam" id="PF00557">
    <property type="entry name" value="Peptidase_M24"/>
    <property type="match status" value="1"/>
</dbReference>
<dbReference type="EC" id="3.4.13.9" evidence="7"/>
<dbReference type="GO" id="GO:0004177">
    <property type="term" value="F:aminopeptidase activity"/>
    <property type="evidence" value="ECO:0007669"/>
    <property type="project" value="TreeGrafter"/>
</dbReference>
<dbReference type="GO" id="GO:0005829">
    <property type="term" value="C:cytosol"/>
    <property type="evidence" value="ECO:0007669"/>
    <property type="project" value="TreeGrafter"/>
</dbReference>
<dbReference type="InterPro" id="IPR022846">
    <property type="entry name" value="X_Pro_dipept"/>
</dbReference>
<dbReference type="GO" id="GO:0008235">
    <property type="term" value="F:metalloexopeptidase activity"/>
    <property type="evidence" value="ECO:0007669"/>
    <property type="project" value="UniProtKB-UniRule"/>
</dbReference>
<feature type="binding site" evidence="7">
    <location>
        <position position="332"/>
    </location>
    <ligand>
        <name>Mn(2+)</name>
        <dbReference type="ChEBI" id="CHEBI:29035"/>
        <label>1</label>
    </ligand>
</feature>
<keyword evidence="1 7" id="KW-0645">Protease</keyword>
<dbReference type="KEGG" id="dtx:ATSB10_24230"/>
<keyword evidence="3 7" id="KW-0378">Hydrolase</keyword>
<evidence type="ECO:0000256" key="1">
    <source>
        <dbReference type="ARBA" id="ARBA00022670"/>
    </source>
</evidence>
<keyword evidence="4 7" id="KW-0224">Dipeptidase</keyword>
<evidence type="ECO:0000256" key="6">
    <source>
        <dbReference type="ARBA" id="ARBA00023211"/>
    </source>
</evidence>
<evidence type="ECO:0000313" key="11">
    <source>
        <dbReference type="Proteomes" id="UP000077255"/>
    </source>
</evidence>
<feature type="domain" description="Xaa-Pro dipeptidase N-terminal" evidence="9">
    <location>
        <begin position="7"/>
        <end position="151"/>
    </location>
</feature>
<dbReference type="InterPro" id="IPR029149">
    <property type="entry name" value="Creatin/AminoP/Spt16_N"/>
</dbReference>
<dbReference type="GO" id="GO:0046872">
    <property type="term" value="F:metal ion binding"/>
    <property type="evidence" value="ECO:0007669"/>
    <property type="project" value="UniProtKB-KW"/>
</dbReference>
<protein>
    <recommendedName>
        <fullName evidence="7">Xaa-Pro dipeptidase</fullName>
        <shortName evidence="7">X-Pro dipeptidase</shortName>
        <ecNumber evidence="7">3.4.13.9</ecNumber>
    </recommendedName>
    <alternativeName>
        <fullName evidence="7">Imidodipeptidase</fullName>
    </alternativeName>
    <alternativeName>
        <fullName evidence="7">Proline dipeptidase</fullName>
        <shortName evidence="7">Prolidase</shortName>
    </alternativeName>
</protein>
<proteinExistence type="inferred from homology"/>
<evidence type="ECO:0000256" key="2">
    <source>
        <dbReference type="ARBA" id="ARBA00022723"/>
    </source>
</evidence>
<evidence type="ECO:0000313" key="10">
    <source>
        <dbReference type="EMBL" id="AND69877.1"/>
    </source>
</evidence>
<comment type="similarity">
    <text evidence="7">Belongs to the peptidase M24B family. Bacterial-type prolidase subfamily.</text>
</comment>
<reference evidence="10 11" key="1">
    <citation type="submission" date="2016-02" db="EMBL/GenBank/DDBJ databases">
        <title>Complete genome sequencing and analysis of ATSB10, Dyella thiooxydans isolated from rhizosphere soil of sunflower (Helianthus annuus L.).</title>
        <authorList>
            <person name="Lee Y."/>
            <person name="Hwangbo K."/>
            <person name="Chung H."/>
            <person name="Yoo J."/>
            <person name="Kim K.Y."/>
            <person name="Sa T.M."/>
            <person name="Um Y."/>
            <person name="Madhaiyan M."/>
        </authorList>
    </citation>
    <scope>NUCLEOTIDE SEQUENCE [LARGE SCALE GENOMIC DNA]</scope>
    <source>
        <strain evidence="10 11">ATSB10</strain>
    </source>
</reference>
<dbReference type="EMBL" id="CP014841">
    <property type="protein sequence ID" value="AND69877.1"/>
    <property type="molecule type" value="Genomic_DNA"/>
</dbReference>
<dbReference type="HAMAP" id="MF_01279">
    <property type="entry name" value="X_Pro_dipeptid"/>
    <property type="match status" value="1"/>
</dbReference>
<dbReference type="InterPro" id="IPR000994">
    <property type="entry name" value="Pept_M24"/>
</dbReference>
<feature type="binding site" evidence="7">
    <location>
        <position position="251"/>
    </location>
    <ligand>
        <name>Mn(2+)</name>
        <dbReference type="ChEBI" id="CHEBI:29035"/>
        <label>1</label>
    </ligand>
</feature>
<feature type="binding site" evidence="7">
    <location>
        <position position="416"/>
    </location>
    <ligand>
        <name>Mn(2+)</name>
        <dbReference type="ChEBI" id="CHEBI:29035"/>
        <label>1</label>
    </ligand>
</feature>
<name>A0A160N2N8_9GAMM</name>
<evidence type="ECO:0000259" key="9">
    <source>
        <dbReference type="Pfam" id="PF21216"/>
    </source>
</evidence>
<feature type="binding site" evidence="7">
    <location>
        <position position="251"/>
    </location>
    <ligand>
        <name>Mn(2+)</name>
        <dbReference type="ChEBI" id="CHEBI:29035"/>
        <label>2</label>
    </ligand>
</feature>
<keyword evidence="5 7" id="KW-0482">Metalloprotease</keyword>
<comment type="catalytic activity">
    <reaction evidence="7">
        <text>Xaa-L-Pro dipeptide + H2O = an L-alpha-amino acid + L-proline</text>
        <dbReference type="Rhea" id="RHEA:76407"/>
        <dbReference type="ChEBI" id="CHEBI:15377"/>
        <dbReference type="ChEBI" id="CHEBI:59869"/>
        <dbReference type="ChEBI" id="CHEBI:60039"/>
        <dbReference type="ChEBI" id="CHEBI:195196"/>
        <dbReference type="EC" id="3.4.13.9"/>
    </reaction>
</comment>
<evidence type="ECO:0000256" key="7">
    <source>
        <dbReference type="HAMAP-Rule" id="MF_01279"/>
    </source>
</evidence>
<evidence type="ECO:0000256" key="4">
    <source>
        <dbReference type="ARBA" id="ARBA00022997"/>
    </source>
</evidence>
<evidence type="ECO:0000256" key="5">
    <source>
        <dbReference type="ARBA" id="ARBA00023049"/>
    </source>
</evidence>
<dbReference type="AlphaFoldDB" id="A0A160N2N8"/>
<feature type="binding site" evidence="7">
    <location>
        <position position="416"/>
    </location>
    <ligand>
        <name>Mn(2+)</name>
        <dbReference type="ChEBI" id="CHEBI:29035"/>
        <label>2</label>
    </ligand>
</feature>
<keyword evidence="11" id="KW-1185">Reference proteome</keyword>
<dbReference type="InterPro" id="IPR052433">
    <property type="entry name" value="X-Pro_dipept-like"/>
</dbReference>
<comment type="function">
    <text evidence="7">Splits dipeptides with a prolyl residue in the C-terminal position.</text>
</comment>
<feature type="binding site" evidence="7">
    <location>
        <position position="377"/>
    </location>
    <ligand>
        <name>Mn(2+)</name>
        <dbReference type="ChEBI" id="CHEBI:29035"/>
        <label>1</label>
    </ligand>
</feature>
<dbReference type="InterPro" id="IPR036005">
    <property type="entry name" value="Creatinase/aminopeptidase-like"/>
</dbReference>
<dbReference type="NCBIfam" id="NF010133">
    <property type="entry name" value="PRK13607.1"/>
    <property type="match status" value="1"/>
</dbReference>
<dbReference type="Proteomes" id="UP000077255">
    <property type="component" value="Chromosome"/>
</dbReference>
<dbReference type="SUPFAM" id="SSF55920">
    <property type="entry name" value="Creatinase/aminopeptidase"/>
    <property type="match status" value="1"/>
</dbReference>
<gene>
    <name evidence="7" type="primary">pepQ</name>
    <name evidence="10" type="ORF">ATSB10_24230</name>
</gene>
<accession>A0A160N2N8</accession>
<dbReference type="PANTHER" id="PTHR43226">
    <property type="entry name" value="XAA-PRO AMINOPEPTIDASE 3"/>
    <property type="match status" value="1"/>
</dbReference>
<dbReference type="GO" id="GO:0102009">
    <property type="term" value="F:proline dipeptidase activity"/>
    <property type="evidence" value="ECO:0007669"/>
    <property type="project" value="UniProtKB-EC"/>
</dbReference>
<keyword evidence="6 7" id="KW-0464">Manganese</keyword>
<dbReference type="GO" id="GO:0006508">
    <property type="term" value="P:proteolysis"/>
    <property type="evidence" value="ECO:0007669"/>
    <property type="project" value="UniProtKB-KW"/>
</dbReference>
<dbReference type="Gene3D" id="3.90.230.10">
    <property type="entry name" value="Creatinase/methionine aminopeptidase superfamily"/>
    <property type="match status" value="1"/>
</dbReference>